<gene>
    <name evidence="2" type="ORF">COT82_01860</name>
</gene>
<proteinExistence type="predicted"/>
<name>A0A2M6WVB0_9BACT</name>
<dbReference type="Pfam" id="PF18915">
    <property type="entry name" value="DUF5667"/>
    <property type="match status" value="1"/>
</dbReference>
<comment type="caution">
    <text evidence="2">The sequence shown here is derived from an EMBL/GenBank/DDBJ whole genome shotgun (WGS) entry which is preliminary data.</text>
</comment>
<dbReference type="InterPro" id="IPR043725">
    <property type="entry name" value="DUF5667"/>
</dbReference>
<evidence type="ECO:0000313" key="3">
    <source>
        <dbReference type="Proteomes" id="UP000230481"/>
    </source>
</evidence>
<feature type="domain" description="DUF5667" evidence="1">
    <location>
        <begin position="1"/>
        <end position="79"/>
    </location>
</feature>
<evidence type="ECO:0000259" key="1">
    <source>
        <dbReference type="Pfam" id="PF18915"/>
    </source>
</evidence>
<dbReference type="AlphaFoldDB" id="A0A2M6WVB0"/>
<dbReference type="EMBL" id="PFAA01000033">
    <property type="protein sequence ID" value="PIT96681.1"/>
    <property type="molecule type" value="Genomic_DNA"/>
</dbReference>
<dbReference type="Proteomes" id="UP000230481">
    <property type="component" value="Unassembled WGS sequence"/>
</dbReference>
<reference evidence="3" key="1">
    <citation type="submission" date="2017-09" db="EMBL/GenBank/DDBJ databases">
        <title>Depth-based differentiation of microbial function through sediment-hosted aquifers and enrichment of novel symbionts in the deep terrestrial subsurface.</title>
        <authorList>
            <person name="Probst A.J."/>
            <person name="Ladd B."/>
            <person name="Jarett J.K."/>
            <person name="Geller-Mcgrath D.E."/>
            <person name="Sieber C.M.K."/>
            <person name="Emerson J.B."/>
            <person name="Anantharaman K."/>
            <person name="Thomas B.C."/>
            <person name="Malmstrom R."/>
            <person name="Stieglmeier M."/>
            <person name="Klingl A."/>
            <person name="Woyke T."/>
            <person name="Ryan C.M."/>
            <person name="Banfield J.F."/>
        </authorList>
    </citation>
    <scope>NUCLEOTIDE SEQUENCE [LARGE SCALE GENOMIC DNA]</scope>
</reference>
<protein>
    <recommendedName>
        <fullName evidence="1">DUF5667 domain-containing protein</fullName>
    </recommendedName>
</protein>
<accession>A0A2M6WVB0</accession>
<sequence>MFEKINLFFTFDSEKKAQKALEYADERLVEIREISSDDNPERIEKAMIDYENKISLATERAGNMEEEKASVLLNAILEKTEVHQKLYRTF</sequence>
<organism evidence="2 3">
    <name type="scientific">Candidatus Campbellbacteria bacterium CG10_big_fil_rev_8_21_14_0_10_35_52</name>
    <dbReference type="NCBI Taxonomy" id="1974527"/>
    <lineage>
        <taxon>Bacteria</taxon>
        <taxon>Candidatus Campbelliibacteriota</taxon>
    </lineage>
</organism>
<evidence type="ECO:0000313" key="2">
    <source>
        <dbReference type="EMBL" id="PIT96681.1"/>
    </source>
</evidence>